<evidence type="ECO:0000313" key="3">
    <source>
        <dbReference type="Proteomes" id="UP000245802"/>
    </source>
</evidence>
<evidence type="ECO:0000313" key="2">
    <source>
        <dbReference type="EMBL" id="AWM38341.1"/>
    </source>
</evidence>
<name>A0A2Z3H0G6_9BACT</name>
<sequence length="549" mass="59090">MLAGFVTLANVAKPVTVDDTAYLLFARHIHSHPTNPYGFALFWWAQPEPAMEVLCPPVVPYWLALGMTLFGEHVGLLKLWLFPFVLLLAWALNTLLVRFARGIEGVALPVLMLSPAVLPSLNLMLDVPALALALASVELFIRAAGRGLGLAALAGCVAGLAMQTKYSAFVAPAVIAWYGITHRRVVPAVCAVFAAAALFAGWEFLLVAKYGRSHFAFHAGSSGGGGLSAFVESKFPLLAPLGGYLGCLAVGSGLLAMSALRVARCWTTGTAALWCLGFGSLVTLPRRWTIISDLNLVSAFWQLSGLIWLMAGAGCLGVLLFRVRTGLGVRVHRGALFLSGWLLIELAAAIGLAPFPAARRVIGVSVVLGLVAARVLSRVCRVRQDRRPSRWVVGVGVGAGALVAAIDTLDAYPEKLCAEEAALRVARARAEEPLSAGRVWYVGHWGFQYYCERFGMLPLIAQQTEARAGDYLVVPEYPPDDPFPRPYAGFDVRHPPEWVADDLGGVTADDLLSAKTVPNYYGGAGPVTGRDHPRLQVRVYRLRTDWVMP</sequence>
<evidence type="ECO:0008006" key="4">
    <source>
        <dbReference type="Google" id="ProtNLM"/>
    </source>
</evidence>
<accession>A0A2Z3H0G6</accession>
<feature type="transmembrane region" description="Helical" evidence="1">
    <location>
        <begin position="335"/>
        <end position="355"/>
    </location>
</feature>
<gene>
    <name evidence="2" type="ORF">C1280_15990</name>
</gene>
<evidence type="ECO:0000256" key="1">
    <source>
        <dbReference type="SAM" id="Phobius"/>
    </source>
</evidence>
<proteinExistence type="predicted"/>
<keyword evidence="1" id="KW-0812">Transmembrane</keyword>
<dbReference type="AlphaFoldDB" id="A0A2Z3H0G6"/>
<feature type="transmembrane region" description="Helical" evidence="1">
    <location>
        <begin position="237"/>
        <end position="259"/>
    </location>
</feature>
<protein>
    <recommendedName>
        <fullName evidence="4">Glycosyltransferase RgtA/B/C/D-like domain-containing protein</fullName>
    </recommendedName>
</protein>
<dbReference type="EMBL" id="CP025958">
    <property type="protein sequence ID" value="AWM38341.1"/>
    <property type="molecule type" value="Genomic_DNA"/>
</dbReference>
<keyword evidence="1" id="KW-1133">Transmembrane helix</keyword>
<dbReference type="KEGG" id="gog:C1280_15990"/>
<reference evidence="2 3" key="1">
    <citation type="submission" date="2018-01" db="EMBL/GenBank/DDBJ databases">
        <title>G. obscuriglobus.</title>
        <authorList>
            <person name="Franke J."/>
            <person name="Blomberg W."/>
            <person name="Selmecki A."/>
        </authorList>
    </citation>
    <scope>NUCLEOTIDE SEQUENCE [LARGE SCALE GENOMIC DNA]</scope>
    <source>
        <strain evidence="2 3">DSM 5831</strain>
    </source>
</reference>
<feature type="transmembrane region" description="Helical" evidence="1">
    <location>
        <begin position="271"/>
        <end position="288"/>
    </location>
</feature>
<feature type="transmembrane region" description="Helical" evidence="1">
    <location>
        <begin position="148"/>
        <end position="180"/>
    </location>
</feature>
<feature type="transmembrane region" description="Helical" evidence="1">
    <location>
        <begin position="300"/>
        <end position="323"/>
    </location>
</feature>
<feature type="transmembrane region" description="Helical" evidence="1">
    <location>
        <begin position="361"/>
        <end position="379"/>
    </location>
</feature>
<feature type="transmembrane region" description="Helical" evidence="1">
    <location>
        <begin position="391"/>
        <end position="409"/>
    </location>
</feature>
<dbReference type="Proteomes" id="UP000245802">
    <property type="component" value="Chromosome"/>
</dbReference>
<keyword evidence="3" id="KW-1185">Reference proteome</keyword>
<keyword evidence="1" id="KW-0472">Membrane</keyword>
<organism evidence="2 3">
    <name type="scientific">Gemmata obscuriglobus</name>
    <dbReference type="NCBI Taxonomy" id="114"/>
    <lineage>
        <taxon>Bacteria</taxon>
        <taxon>Pseudomonadati</taxon>
        <taxon>Planctomycetota</taxon>
        <taxon>Planctomycetia</taxon>
        <taxon>Gemmatales</taxon>
        <taxon>Gemmataceae</taxon>
        <taxon>Gemmata</taxon>
    </lineage>
</organism>
<feature type="transmembrane region" description="Helical" evidence="1">
    <location>
        <begin position="79"/>
        <end position="100"/>
    </location>
</feature>
<feature type="transmembrane region" description="Helical" evidence="1">
    <location>
        <begin position="186"/>
        <end position="208"/>
    </location>
</feature>